<evidence type="ECO:0000256" key="10">
    <source>
        <dbReference type="PIRNR" id="PIRNR000774"/>
    </source>
</evidence>
<evidence type="ECO:0000256" key="7">
    <source>
        <dbReference type="ARBA" id="ARBA00023082"/>
    </source>
</evidence>
<evidence type="ECO:0000256" key="4">
    <source>
        <dbReference type="ARBA" id="ARBA00022679"/>
    </source>
</evidence>
<feature type="domain" description="RNA polymerase sigma factor 54 core-binding" evidence="13">
    <location>
        <begin position="111"/>
        <end position="301"/>
    </location>
</feature>
<accession>A0ABQ1HRA9</accession>
<dbReference type="Proteomes" id="UP000623419">
    <property type="component" value="Unassembled WGS sequence"/>
</dbReference>
<keyword evidence="7 10" id="KW-0731">Sigma factor</keyword>
<dbReference type="NCBIfam" id="NF004595">
    <property type="entry name" value="PRK05932.1-2"/>
    <property type="match status" value="1"/>
</dbReference>
<evidence type="ECO:0000256" key="3">
    <source>
        <dbReference type="ARBA" id="ARBA00022478"/>
    </source>
</evidence>
<comment type="caution">
    <text evidence="14">The sequence shown here is derived from an EMBL/GenBank/DDBJ whole genome shotgun (WGS) entry which is preliminary data.</text>
</comment>
<comment type="function">
    <text evidence="10">Sigma factors are initiation factors that promote the attachment of RNA polymerase to specific initiation sites and are then released.</text>
</comment>
<dbReference type="Pfam" id="PF04552">
    <property type="entry name" value="Sigma54_DBD"/>
    <property type="match status" value="1"/>
</dbReference>
<keyword evidence="3 10" id="KW-0240">DNA-directed RNA polymerase</keyword>
<evidence type="ECO:0000256" key="1">
    <source>
        <dbReference type="ARBA" id="ARBA00008798"/>
    </source>
</evidence>
<name>A0ABQ1HRA9_9GAMM</name>
<keyword evidence="4 10" id="KW-0808">Transferase</keyword>
<evidence type="ECO:0000256" key="5">
    <source>
        <dbReference type="ARBA" id="ARBA00022695"/>
    </source>
</evidence>
<evidence type="ECO:0000256" key="2">
    <source>
        <dbReference type="ARBA" id="ARBA00019942"/>
    </source>
</evidence>
<dbReference type="PROSITE" id="PS00718">
    <property type="entry name" value="SIGMA54_2"/>
    <property type="match status" value="1"/>
</dbReference>
<dbReference type="NCBIfam" id="NF009118">
    <property type="entry name" value="PRK12469.1"/>
    <property type="match status" value="1"/>
</dbReference>
<dbReference type="PROSITE" id="PS50044">
    <property type="entry name" value="SIGMA54_3"/>
    <property type="match status" value="1"/>
</dbReference>
<gene>
    <name evidence="14" type="primary">rpoN</name>
    <name evidence="14" type="ORF">GCM10011521_25060</name>
</gene>
<dbReference type="PROSITE" id="PS00717">
    <property type="entry name" value="SIGMA54_1"/>
    <property type="match status" value="1"/>
</dbReference>
<evidence type="ECO:0000313" key="14">
    <source>
        <dbReference type="EMBL" id="GGA85581.1"/>
    </source>
</evidence>
<dbReference type="Gene3D" id="1.10.10.1330">
    <property type="entry name" value="RNA polymerase sigma-54 factor, core-binding domain"/>
    <property type="match status" value="1"/>
</dbReference>
<dbReference type="NCBIfam" id="TIGR02395">
    <property type="entry name" value="rpoN_sigma"/>
    <property type="match status" value="1"/>
</dbReference>
<feature type="domain" description="RNA polymerase sigma factor 54 DNA-binding" evidence="12">
    <location>
        <begin position="314"/>
        <end position="472"/>
    </location>
</feature>
<evidence type="ECO:0000256" key="9">
    <source>
        <dbReference type="ARBA" id="ARBA00023163"/>
    </source>
</evidence>
<evidence type="ECO:0000256" key="11">
    <source>
        <dbReference type="SAM" id="MobiDB-lite"/>
    </source>
</evidence>
<evidence type="ECO:0000259" key="13">
    <source>
        <dbReference type="Pfam" id="PF04963"/>
    </source>
</evidence>
<dbReference type="Pfam" id="PF00309">
    <property type="entry name" value="Sigma54_AID"/>
    <property type="match status" value="1"/>
</dbReference>
<evidence type="ECO:0000313" key="15">
    <source>
        <dbReference type="Proteomes" id="UP000623419"/>
    </source>
</evidence>
<keyword evidence="9 10" id="KW-0804">Transcription</keyword>
<feature type="compositionally biased region" description="Basic and acidic residues" evidence="11">
    <location>
        <begin position="56"/>
        <end position="66"/>
    </location>
</feature>
<proteinExistence type="inferred from homology"/>
<feature type="region of interest" description="Disordered" evidence="11">
    <location>
        <begin position="40"/>
        <end position="81"/>
    </location>
</feature>
<reference evidence="15" key="1">
    <citation type="journal article" date="2019" name="Int. J. Syst. Evol. Microbiol.">
        <title>The Global Catalogue of Microorganisms (GCM) 10K type strain sequencing project: providing services to taxonomists for standard genome sequencing and annotation.</title>
        <authorList>
            <consortium name="The Broad Institute Genomics Platform"/>
            <consortium name="The Broad Institute Genome Sequencing Center for Infectious Disease"/>
            <person name="Wu L."/>
            <person name="Ma J."/>
        </authorList>
    </citation>
    <scope>NUCLEOTIDE SEQUENCE [LARGE SCALE GENOMIC DNA]</scope>
    <source>
        <strain evidence="15">CGMCC 1.15905</strain>
    </source>
</reference>
<dbReference type="InterPro" id="IPR000394">
    <property type="entry name" value="RNA_pol_sigma_54"/>
</dbReference>
<sequence>MKPSLQTRLGQQLSLTPQLRQAIRLLQLSALELETELNQALESNPLLERGDEDQGDDRPEGEKPEEPSQEDTPGDAPEPDEFERAEVDEWYEAPAGDRRHSDGGEPDELSAAAPIDLHAHLVWQLQLSHLGPRDLAIGQAVIEAINDDGYLEGPLADIQAALQPELDVSDAEIETVLHIVQHFDPVGAGARCLSECLCVQLSLLSDDTPGLDLATRLSKDHLDALARLGADRLGGQLGESAEDMATAVALLRTLDPKPGAQIGGSEPEYIAPDAIAYRQNGVWKVRLAAGSRPRLAINRHYESLIGKASREDDSYLRGQLQEARWLIKSLETRADTVERVARAIVRQQSAFLDHGNEAMRPLTLREVAEELGLHESTVSRATTRKYLRTPRGTFEFKHFFGSGIATDHGGSASSTAIQAMIRKLIEGESPRSPLSDQKLAESLKAEGIPVARRTVAKYRESMNIPASNERQRLA</sequence>
<evidence type="ECO:0000256" key="8">
    <source>
        <dbReference type="ARBA" id="ARBA00023125"/>
    </source>
</evidence>
<dbReference type="PRINTS" id="PR00045">
    <property type="entry name" value="SIGMA54FCT"/>
</dbReference>
<dbReference type="PIRSF" id="PIRSF000774">
    <property type="entry name" value="RpoN"/>
    <property type="match status" value="1"/>
</dbReference>
<keyword evidence="5 10" id="KW-0548">Nucleotidyltransferase</keyword>
<dbReference type="RefSeq" id="WP_188664872.1">
    <property type="nucleotide sequence ID" value="NZ_BMKC01000003.1"/>
</dbReference>
<keyword evidence="15" id="KW-1185">Reference proteome</keyword>
<dbReference type="Pfam" id="PF04963">
    <property type="entry name" value="Sigma54_CBD"/>
    <property type="match status" value="1"/>
</dbReference>
<dbReference type="InterPro" id="IPR038709">
    <property type="entry name" value="RpoN_core-bd_sf"/>
</dbReference>
<keyword evidence="8 10" id="KW-0238">DNA-binding</keyword>
<protein>
    <recommendedName>
        <fullName evidence="2 10">RNA polymerase sigma-54 factor</fullName>
    </recommendedName>
</protein>
<feature type="compositionally biased region" description="Acidic residues" evidence="11">
    <location>
        <begin position="67"/>
        <end position="81"/>
    </location>
</feature>
<organism evidence="14 15">
    <name type="scientific">Arenimonas soli</name>
    <dbReference type="NCBI Taxonomy" id="2269504"/>
    <lineage>
        <taxon>Bacteria</taxon>
        <taxon>Pseudomonadati</taxon>
        <taxon>Pseudomonadota</taxon>
        <taxon>Gammaproteobacteria</taxon>
        <taxon>Lysobacterales</taxon>
        <taxon>Lysobacteraceae</taxon>
        <taxon>Arenimonas</taxon>
    </lineage>
</organism>
<evidence type="ECO:0000259" key="12">
    <source>
        <dbReference type="Pfam" id="PF04552"/>
    </source>
</evidence>
<dbReference type="PANTHER" id="PTHR32248">
    <property type="entry name" value="RNA POLYMERASE SIGMA-54 FACTOR"/>
    <property type="match status" value="1"/>
</dbReference>
<dbReference type="PANTHER" id="PTHR32248:SF4">
    <property type="entry name" value="RNA POLYMERASE SIGMA-54 FACTOR"/>
    <property type="match status" value="1"/>
</dbReference>
<comment type="similarity">
    <text evidence="1 10">Belongs to the sigma-54 factor family.</text>
</comment>
<dbReference type="InterPro" id="IPR007634">
    <property type="entry name" value="RNA_pol_sigma_54_DNA-bd"/>
</dbReference>
<dbReference type="Gene3D" id="1.10.10.60">
    <property type="entry name" value="Homeodomain-like"/>
    <property type="match status" value="1"/>
</dbReference>
<dbReference type="EMBL" id="BMKC01000003">
    <property type="protein sequence ID" value="GGA85581.1"/>
    <property type="molecule type" value="Genomic_DNA"/>
</dbReference>
<keyword evidence="6 10" id="KW-0805">Transcription regulation</keyword>
<feature type="region of interest" description="Disordered" evidence="11">
    <location>
        <begin position="90"/>
        <end position="109"/>
    </location>
</feature>
<evidence type="ECO:0000256" key="6">
    <source>
        <dbReference type="ARBA" id="ARBA00023015"/>
    </source>
</evidence>
<dbReference type="InterPro" id="IPR007046">
    <property type="entry name" value="RNA_pol_sigma_54_core-bd"/>
</dbReference>